<dbReference type="Pfam" id="PF21789">
    <property type="entry name" value="TNP-like_RNaseH_C"/>
    <property type="match status" value="1"/>
</dbReference>
<comment type="caution">
    <text evidence="5">The sequence shown here is derived from an EMBL/GenBank/DDBJ whole genome shotgun (WGS) entry which is preliminary data.</text>
</comment>
<evidence type="ECO:0000313" key="6">
    <source>
        <dbReference type="Proteomes" id="UP001219518"/>
    </source>
</evidence>
<proteinExistence type="predicted"/>
<evidence type="ECO:0000259" key="3">
    <source>
        <dbReference type="Pfam" id="PF21788"/>
    </source>
</evidence>
<dbReference type="AlphaFoldDB" id="A0AAE1LCJ4"/>
<evidence type="ECO:0000259" key="2">
    <source>
        <dbReference type="Pfam" id="PF21787"/>
    </source>
</evidence>
<feature type="coiled-coil region" evidence="1">
    <location>
        <begin position="317"/>
        <end position="344"/>
    </location>
</feature>
<reference evidence="5" key="1">
    <citation type="submission" date="2021-07" db="EMBL/GenBank/DDBJ databases">
        <authorList>
            <person name="Catto M.A."/>
            <person name="Jacobson A."/>
            <person name="Kennedy G."/>
            <person name="Labadie P."/>
            <person name="Hunt B.G."/>
            <person name="Srinivasan R."/>
        </authorList>
    </citation>
    <scope>NUCLEOTIDE SEQUENCE</scope>
    <source>
        <strain evidence="5">PL_HMW_Pooled</strain>
        <tissue evidence="5">Head</tissue>
    </source>
</reference>
<dbReference type="InterPro" id="IPR048366">
    <property type="entry name" value="TNP-like_GBD"/>
</dbReference>
<keyword evidence="6" id="KW-1185">Reference proteome</keyword>
<dbReference type="Pfam" id="PF21787">
    <property type="entry name" value="TNP-like_RNaseH_N"/>
    <property type="match status" value="1"/>
</dbReference>
<evidence type="ECO:0000259" key="4">
    <source>
        <dbReference type="Pfam" id="PF21789"/>
    </source>
</evidence>
<protein>
    <submittedName>
        <fullName evidence="5">DNA transposase</fullName>
    </submittedName>
</protein>
<evidence type="ECO:0000256" key="1">
    <source>
        <dbReference type="SAM" id="Coils"/>
    </source>
</evidence>
<dbReference type="Proteomes" id="UP001219518">
    <property type="component" value="Unassembled WGS sequence"/>
</dbReference>
<sequence>MAAVGCFSVCFRAVGWSANKSVLRTDFLDRSRRQIANENNNSLVADSEQTECRSELLEDNSELEDTTQNKITEEVVENVFTPGEEEIILVCDESGEYMLPDFEELQSDFMLVSSFQEDEWAEEAVPENTFENNLNPFDSLISNLQDTFPEEWIISPTRKNVRLTLLSHFENVSVQRSIVWNGEIIKMFVHNREVPRDNFVWNSVAQISENDLQDNSVISEYLPKLCCVVQSSRICKGVRLYNDQWARGLEENRGFVESECYVEAACFRDKNCPLLVTDTDICIPWKKLLNLLKCRSWRASHEKDKDVKKINIKYLTGEAAKERLRETQEEKRKLVKKLFKYRERLRAYIEKYTVPVSTELGTDIAKIFKENEDSMSPVQKLFWSEQLKSLATQKNPRQMRWNPFIIRLALHLQMLSNTAYEYVRLFIHLPSKRTLFDYSHFIDAKEGPQEFIMQDLSRKCMEECLNKHEKYFNLIFDEVDIRSGIVISKRTGDIVGFVKLSDVEEELVQIEAEISEKAEPRKQIAKKSLVYKATGITNSLIGIVGVFTSGGNFTAGQIYTRTWNVIYRLENLGMKVLCLTSDGASVNKKFFKMHFDADPTSKYIYKTKNIACGEDRPLFFITDPVHVLKSLRNNFSNSFSHKKTREMWKDGQKYVDLKLTKSHIKLTSHSCIKVIYAAQVMSLSVARAISYYEEELKSKRLSVNQVKMFIQLVNNWFDCLNGSSDPKGKRIKENDNLLPYSDPNDARFTFLLDNFLSFFDEWYRCVMERPGKFTKDRREKMFISMLTYESLHTTTHSFVSVIKFLLAEGAPEINARKLNQDKLEQFFGVLRMSFVGNRNPTTYEAVQKIIVSYQQGNAARPPVRAVLKPPKTGSLRKPHFGKDLGSINCNFL</sequence>
<name>A0AAE1LCJ4_9NEOP</name>
<evidence type="ECO:0000313" key="5">
    <source>
        <dbReference type="EMBL" id="KAK3915051.1"/>
    </source>
</evidence>
<dbReference type="InterPro" id="IPR048367">
    <property type="entry name" value="TNP-like_RNaseH_C"/>
</dbReference>
<dbReference type="Pfam" id="PF21788">
    <property type="entry name" value="TNP-like_GBD"/>
    <property type="match status" value="1"/>
</dbReference>
<feature type="domain" description="Transposable element P transposase-like GTP-binding insertion" evidence="3">
    <location>
        <begin position="657"/>
        <end position="732"/>
    </location>
</feature>
<organism evidence="5 6">
    <name type="scientific">Frankliniella fusca</name>
    <dbReference type="NCBI Taxonomy" id="407009"/>
    <lineage>
        <taxon>Eukaryota</taxon>
        <taxon>Metazoa</taxon>
        <taxon>Ecdysozoa</taxon>
        <taxon>Arthropoda</taxon>
        <taxon>Hexapoda</taxon>
        <taxon>Insecta</taxon>
        <taxon>Pterygota</taxon>
        <taxon>Neoptera</taxon>
        <taxon>Paraneoptera</taxon>
        <taxon>Thysanoptera</taxon>
        <taxon>Terebrantia</taxon>
        <taxon>Thripoidea</taxon>
        <taxon>Thripidae</taxon>
        <taxon>Frankliniella</taxon>
    </lineage>
</organism>
<dbReference type="EMBL" id="JAHWGI010000399">
    <property type="protein sequence ID" value="KAK3915051.1"/>
    <property type="molecule type" value="Genomic_DNA"/>
</dbReference>
<dbReference type="InterPro" id="IPR048365">
    <property type="entry name" value="TNP-like_RNaseH_N"/>
</dbReference>
<reference evidence="5" key="2">
    <citation type="journal article" date="2023" name="BMC Genomics">
        <title>Pest status, molecular evolution, and epigenetic factors derived from the genome assembly of Frankliniella fusca, a thysanopteran phytovirus vector.</title>
        <authorList>
            <person name="Catto M.A."/>
            <person name="Labadie P.E."/>
            <person name="Jacobson A.L."/>
            <person name="Kennedy G.G."/>
            <person name="Srinivasan R."/>
            <person name="Hunt B.G."/>
        </authorList>
    </citation>
    <scope>NUCLEOTIDE SEQUENCE</scope>
    <source>
        <strain evidence="5">PL_HMW_Pooled</strain>
    </source>
</reference>
<keyword evidence="1" id="KW-0175">Coiled coil</keyword>
<accession>A0AAE1LCJ4</accession>
<feature type="domain" description="Transposable element P transposase-like RNase H C-terminal" evidence="4">
    <location>
        <begin position="817"/>
        <end position="842"/>
    </location>
</feature>
<feature type="domain" description="Transposable element P transposase-like RNase H" evidence="2">
    <location>
        <begin position="446"/>
        <end position="592"/>
    </location>
</feature>
<gene>
    <name evidence="5" type="ORF">KUF71_024328</name>
</gene>